<feature type="compositionally biased region" description="Basic and acidic residues" evidence="1">
    <location>
        <begin position="1"/>
        <end position="11"/>
    </location>
</feature>
<evidence type="ECO:0000313" key="3">
    <source>
        <dbReference type="Proteomes" id="UP000016930"/>
    </source>
</evidence>
<sequence>MSLNKEGDNRESTASVQSTLKSAVASVDIAGEDSQPNSCYEPTPGEKRRPDGRVNCTCCQDPETPPDVDPKKAAQD</sequence>
<dbReference type="AlphaFoldDB" id="M2Q1F9"/>
<keyword evidence="3" id="KW-1185">Reference proteome</keyword>
<reference evidence="2 3" key="1">
    <citation type="journal article" date="2012" name="Proc. Natl. Acad. Sci. U.S.A.">
        <title>Comparative genomics of Ceriporiopsis subvermispora and Phanerochaete chrysosporium provide insight into selective ligninolysis.</title>
        <authorList>
            <person name="Fernandez-Fueyo E."/>
            <person name="Ruiz-Duenas F.J."/>
            <person name="Ferreira P."/>
            <person name="Floudas D."/>
            <person name="Hibbett D.S."/>
            <person name="Canessa P."/>
            <person name="Larrondo L.F."/>
            <person name="James T.Y."/>
            <person name="Seelenfreund D."/>
            <person name="Lobos S."/>
            <person name="Polanco R."/>
            <person name="Tello M."/>
            <person name="Honda Y."/>
            <person name="Watanabe T."/>
            <person name="Watanabe T."/>
            <person name="Ryu J.S."/>
            <person name="Kubicek C.P."/>
            <person name="Schmoll M."/>
            <person name="Gaskell J."/>
            <person name="Hammel K.E."/>
            <person name="St John F.J."/>
            <person name="Vanden Wymelenberg A."/>
            <person name="Sabat G."/>
            <person name="Splinter BonDurant S."/>
            <person name="Syed K."/>
            <person name="Yadav J.S."/>
            <person name="Doddapaneni H."/>
            <person name="Subramanian V."/>
            <person name="Lavin J.L."/>
            <person name="Oguiza J.A."/>
            <person name="Perez G."/>
            <person name="Pisabarro A.G."/>
            <person name="Ramirez L."/>
            <person name="Santoyo F."/>
            <person name="Master E."/>
            <person name="Coutinho P.M."/>
            <person name="Henrissat B."/>
            <person name="Lombard V."/>
            <person name="Magnuson J.K."/>
            <person name="Kuees U."/>
            <person name="Hori C."/>
            <person name="Igarashi K."/>
            <person name="Samejima M."/>
            <person name="Held B.W."/>
            <person name="Barry K.W."/>
            <person name="LaButti K.M."/>
            <person name="Lapidus A."/>
            <person name="Lindquist E.A."/>
            <person name="Lucas S.M."/>
            <person name="Riley R."/>
            <person name="Salamov A.A."/>
            <person name="Hoffmeister D."/>
            <person name="Schwenk D."/>
            <person name="Hadar Y."/>
            <person name="Yarden O."/>
            <person name="de Vries R.P."/>
            <person name="Wiebenga A."/>
            <person name="Stenlid J."/>
            <person name="Eastwood D."/>
            <person name="Grigoriev I.V."/>
            <person name="Berka R.M."/>
            <person name="Blanchette R.A."/>
            <person name="Kersten P."/>
            <person name="Martinez A.T."/>
            <person name="Vicuna R."/>
            <person name="Cullen D."/>
        </authorList>
    </citation>
    <scope>NUCLEOTIDE SEQUENCE [LARGE SCALE GENOMIC DNA]</scope>
    <source>
        <strain evidence="2 3">B</strain>
    </source>
</reference>
<evidence type="ECO:0000313" key="2">
    <source>
        <dbReference type="EMBL" id="EMD30648.1"/>
    </source>
</evidence>
<accession>M2Q1F9</accession>
<dbReference type="HOGENOM" id="CLU_2661153_0_0_1"/>
<feature type="region of interest" description="Disordered" evidence="1">
    <location>
        <begin position="1"/>
        <end position="20"/>
    </location>
</feature>
<protein>
    <submittedName>
        <fullName evidence="2">Uncharacterized protein</fullName>
    </submittedName>
</protein>
<feature type="non-terminal residue" evidence="2">
    <location>
        <position position="76"/>
    </location>
</feature>
<proteinExistence type="predicted"/>
<gene>
    <name evidence="2" type="ORF">CERSUDRAFT_101134</name>
</gene>
<organism evidence="2 3">
    <name type="scientific">Ceriporiopsis subvermispora (strain B)</name>
    <name type="common">White-rot fungus</name>
    <name type="synonym">Gelatoporia subvermispora</name>
    <dbReference type="NCBI Taxonomy" id="914234"/>
    <lineage>
        <taxon>Eukaryota</taxon>
        <taxon>Fungi</taxon>
        <taxon>Dikarya</taxon>
        <taxon>Basidiomycota</taxon>
        <taxon>Agaricomycotina</taxon>
        <taxon>Agaricomycetes</taxon>
        <taxon>Polyporales</taxon>
        <taxon>Gelatoporiaceae</taxon>
        <taxon>Gelatoporia</taxon>
    </lineage>
</organism>
<feature type="region of interest" description="Disordered" evidence="1">
    <location>
        <begin position="25"/>
        <end position="53"/>
    </location>
</feature>
<name>M2Q1F9_CERS8</name>
<dbReference type="Proteomes" id="UP000016930">
    <property type="component" value="Unassembled WGS sequence"/>
</dbReference>
<dbReference type="EMBL" id="KB445919">
    <property type="protein sequence ID" value="EMD30648.1"/>
    <property type="molecule type" value="Genomic_DNA"/>
</dbReference>
<evidence type="ECO:0000256" key="1">
    <source>
        <dbReference type="SAM" id="MobiDB-lite"/>
    </source>
</evidence>